<dbReference type="InParanoid" id="A0A1X2HSX2"/>
<dbReference type="Pfam" id="PF03372">
    <property type="entry name" value="Exo_endo_phos"/>
    <property type="match status" value="1"/>
</dbReference>
<dbReference type="OMA" id="FMTFNVR"/>
<evidence type="ECO:0000313" key="3">
    <source>
        <dbReference type="Proteomes" id="UP000242180"/>
    </source>
</evidence>
<dbReference type="SUPFAM" id="SSF56219">
    <property type="entry name" value="DNase I-like"/>
    <property type="match status" value="1"/>
</dbReference>
<evidence type="ECO:0000259" key="1">
    <source>
        <dbReference type="Pfam" id="PF03372"/>
    </source>
</evidence>
<keyword evidence="2" id="KW-0255">Endonuclease</keyword>
<proteinExistence type="predicted"/>
<dbReference type="GO" id="GO:0004519">
    <property type="term" value="F:endonuclease activity"/>
    <property type="evidence" value="ECO:0007669"/>
    <property type="project" value="UniProtKB-KW"/>
</dbReference>
<protein>
    <submittedName>
        <fullName evidence="2">Endonuclease/exonuclease/phosphatase</fullName>
    </submittedName>
</protein>
<dbReference type="Gene3D" id="3.60.10.10">
    <property type="entry name" value="Endonuclease/exonuclease/phosphatase"/>
    <property type="match status" value="2"/>
</dbReference>
<dbReference type="STRING" id="13706.A0A1X2HSX2"/>
<dbReference type="InterPro" id="IPR050410">
    <property type="entry name" value="CCR4/nocturin_mRNA_transcr"/>
</dbReference>
<evidence type="ECO:0000313" key="2">
    <source>
        <dbReference type="EMBL" id="ORZ02584.1"/>
    </source>
</evidence>
<dbReference type="Proteomes" id="UP000242180">
    <property type="component" value="Unassembled WGS sequence"/>
</dbReference>
<keyword evidence="2" id="KW-0378">Hydrolase</keyword>
<dbReference type="OrthoDB" id="276515at2759"/>
<keyword evidence="2" id="KW-0540">Nuclease</keyword>
<dbReference type="PANTHER" id="PTHR12121">
    <property type="entry name" value="CARBON CATABOLITE REPRESSOR PROTEIN 4"/>
    <property type="match status" value="1"/>
</dbReference>
<dbReference type="InterPro" id="IPR036691">
    <property type="entry name" value="Endo/exonu/phosph_ase_sf"/>
</dbReference>
<dbReference type="EMBL" id="MCGN01000001">
    <property type="protein sequence ID" value="ORZ02584.1"/>
    <property type="molecule type" value="Genomic_DNA"/>
</dbReference>
<organism evidence="2 3">
    <name type="scientific">Syncephalastrum racemosum</name>
    <name type="common">Filamentous fungus</name>
    <dbReference type="NCBI Taxonomy" id="13706"/>
    <lineage>
        <taxon>Eukaryota</taxon>
        <taxon>Fungi</taxon>
        <taxon>Fungi incertae sedis</taxon>
        <taxon>Mucoromycota</taxon>
        <taxon>Mucoromycotina</taxon>
        <taxon>Mucoromycetes</taxon>
        <taxon>Mucorales</taxon>
        <taxon>Syncephalastraceae</taxon>
        <taxon>Syncephalastrum</taxon>
    </lineage>
</organism>
<reference evidence="2 3" key="1">
    <citation type="submission" date="2016-07" db="EMBL/GenBank/DDBJ databases">
        <title>Pervasive Adenine N6-methylation of Active Genes in Fungi.</title>
        <authorList>
            <consortium name="DOE Joint Genome Institute"/>
            <person name="Mondo S.J."/>
            <person name="Dannebaum R.O."/>
            <person name="Kuo R.C."/>
            <person name="Labutti K."/>
            <person name="Haridas S."/>
            <person name="Kuo A."/>
            <person name="Salamov A."/>
            <person name="Ahrendt S.R."/>
            <person name="Lipzen A."/>
            <person name="Sullivan W."/>
            <person name="Andreopoulos W.B."/>
            <person name="Clum A."/>
            <person name="Lindquist E."/>
            <person name="Daum C."/>
            <person name="Ramamoorthy G.K."/>
            <person name="Gryganskyi A."/>
            <person name="Culley D."/>
            <person name="Magnuson J.K."/>
            <person name="James T.Y."/>
            <person name="O'Malley M.A."/>
            <person name="Stajich J.E."/>
            <person name="Spatafora J.W."/>
            <person name="Visel A."/>
            <person name="Grigoriev I.V."/>
        </authorList>
    </citation>
    <scope>NUCLEOTIDE SEQUENCE [LARGE SCALE GENOMIC DNA]</scope>
    <source>
        <strain evidence="2 3">NRRL 2496</strain>
    </source>
</reference>
<name>A0A1X2HSX2_SYNRA</name>
<comment type="caution">
    <text evidence="2">The sequence shown here is derived from an EMBL/GenBank/DDBJ whole genome shotgun (WGS) entry which is preliminary data.</text>
</comment>
<dbReference type="AlphaFoldDB" id="A0A1X2HSX2"/>
<dbReference type="CDD" id="cd09083">
    <property type="entry name" value="EEP-1"/>
    <property type="match status" value="1"/>
</dbReference>
<keyword evidence="2" id="KW-0269">Exonuclease</keyword>
<keyword evidence="3" id="KW-1185">Reference proteome</keyword>
<dbReference type="GO" id="GO:0000175">
    <property type="term" value="F:3'-5'-RNA exonuclease activity"/>
    <property type="evidence" value="ECO:0007669"/>
    <property type="project" value="TreeGrafter"/>
</dbReference>
<gene>
    <name evidence="2" type="ORF">BCR43DRAFT_554982</name>
</gene>
<dbReference type="InterPro" id="IPR005135">
    <property type="entry name" value="Endo/exonuclease/phosphatase"/>
</dbReference>
<dbReference type="PANTHER" id="PTHR12121:SF36">
    <property type="entry name" value="ENDONUCLEASE_EXONUCLEASE_PHOSPHATASE DOMAIN-CONTAINING PROTEIN"/>
    <property type="match status" value="1"/>
</dbReference>
<sequence>MHLNIRSHGLWNVVSSFSSFLFPSLPSPSFLNLRNMKLMTFNIRHGFEVPSTVYQSPEDEHKETSLFQGEQPWDLRKWKVADTIFMWSPDVVGFQEPTHEQVKDLEALLRDEYDWVGTGREDGKEKGEYSPVFYRRDAVTVENWKTVWLSETPDQPGSQSWDATAPRIATQVEFKIKANGSVFTVFNAHFDHLGVESRKGGADVILERARPIDHLVFLMGDLNSPETDPGYQTLTGQMERSSSNSTWHHIEALTSAMMPDRPTRLGDGHMALPTHRVLRRGQILQNLQRQKEADQYFVDLRYVLQTRSEQGQLSGPYGDQDTFTAFGKDDPASENAPARLDYIMAMRHNTEIHVRRFGVLSNLFDDGMYISDHRPVVATVDW</sequence>
<accession>A0A1X2HSX2</accession>
<feature type="domain" description="Endonuclease/exonuclease/phosphatase" evidence="1">
    <location>
        <begin position="39"/>
        <end position="373"/>
    </location>
</feature>